<sequence length="617" mass="68182">MTPVAQLPAVKNGTGVYDGSRPRFETLQAWLKVFGQAEYAVYKKDHAPSDLGYEEWATSVHAHGMYLWHATLDVWEEESSSGEGSDLEPPKLVLRGPPERKPKKPLTNGHGMRRATKTPKSTSRDKSDEPGASGKRRRKPKKQYLSQEIVASDGSDDIKEPTPIVEVASLEEPSPPPAPVSATNGRRKSGGRRKKQFLSEEIIAPEDEDTDAMSLDAVAVAAADATTAFDALALEHHTPVPEAIAKSPKKKPGRKPKKKYLSQEIVTLDDDEDSAPADIASSHTATGSPESSTNSRRGLRARTAAQQRPYSQDARFVEEHLLADSDIEPAIKRSPKPKSTKLAQVSYPDEEAEIMELEPEDEDEELMDYENDTIGLQVEKTPYTGSGRKAHYKGKGRAWKKTSEDEDQDYVSPIKNKAGNQPKRKLGRRKSTAISEDLVREDDDDDGMEEAEQEPVVKEVTKPVKKEPFVCSPAPKAEKAKRKPRRSHILSEEFVCDDSNSEVEIPQEEQKPPPPPTLVQKTPRPKGRPRKSDQTTSSKSTVTVEDDEEEGFDAGSLSVKKATPKSEKKKKRGYSGLIEGFLEVGRMDGVGDEEREGAEVVSPLRKPRKRKSGGEDE</sequence>
<feature type="region of interest" description="Disordered" evidence="1">
    <location>
        <begin position="375"/>
        <end position="617"/>
    </location>
</feature>
<evidence type="ECO:0000313" key="2">
    <source>
        <dbReference type="EMBL" id="KAF2685501.1"/>
    </source>
</evidence>
<feature type="region of interest" description="Disordered" evidence="1">
    <location>
        <begin position="79"/>
        <end position="199"/>
    </location>
</feature>
<feature type="compositionally biased region" description="Basic residues" evidence="1">
    <location>
        <begin position="479"/>
        <end position="488"/>
    </location>
</feature>
<dbReference type="AlphaFoldDB" id="A0A6G1J5L4"/>
<feature type="compositionally biased region" description="Acidic residues" evidence="1">
    <location>
        <begin position="439"/>
        <end position="453"/>
    </location>
</feature>
<feature type="compositionally biased region" description="Basic residues" evidence="1">
    <location>
        <begin position="247"/>
        <end position="260"/>
    </location>
</feature>
<feature type="compositionally biased region" description="Basic residues" evidence="1">
    <location>
        <begin position="388"/>
        <end position="400"/>
    </location>
</feature>
<feature type="compositionally biased region" description="Basic residues" evidence="1">
    <location>
        <begin position="422"/>
        <end position="431"/>
    </location>
</feature>
<feature type="region of interest" description="Disordered" evidence="1">
    <location>
        <begin position="328"/>
        <end position="349"/>
    </location>
</feature>
<feature type="compositionally biased region" description="Polar residues" evidence="1">
    <location>
        <begin position="281"/>
        <end position="296"/>
    </location>
</feature>
<keyword evidence="3" id="KW-1185">Reference proteome</keyword>
<dbReference type="OrthoDB" id="3795696at2759"/>
<feature type="compositionally biased region" description="Basic residues" evidence="1">
    <location>
        <begin position="185"/>
        <end position="196"/>
    </location>
</feature>
<feature type="compositionally biased region" description="Acidic residues" evidence="1">
    <location>
        <begin position="494"/>
        <end position="507"/>
    </location>
</feature>
<protein>
    <submittedName>
        <fullName evidence="2">Uncharacterized protein</fullName>
    </submittedName>
</protein>
<evidence type="ECO:0000313" key="3">
    <source>
        <dbReference type="Proteomes" id="UP000799291"/>
    </source>
</evidence>
<feature type="region of interest" description="Disordered" evidence="1">
    <location>
        <begin position="237"/>
        <end position="313"/>
    </location>
</feature>
<evidence type="ECO:0000256" key="1">
    <source>
        <dbReference type="SAM" id="MobiDB-lite"/>
    </source>
</evidence>
<feature type="compositionally biased region" description="Polar residues" evidence="1">
    <location>
        <begin position="534"/>
        <end position="543"/>
    </location>
</feature>
<name>A0A6G1J5L4_9PLEO</name>
<accession>A0A6G1J5L4</accession>
<feature type="compositionally biased region" description="Basic and acidic residues" evidence="1">
    <location>
        <begin position="455"/>
        <end position="468"/>
    </location>
</feature>
<organism evidence="2 3">
    <name type="scientific">Lentithecium fluviatile CBS 122367</name>
    <dbReference type="NCBI Taxonomy" id="1168545"/>
    <lineage>
        <taxon>Eukaryota</taxon>
        <taxon>Fungi</taxon>
        <taxon>Dikarya</taxon>
        <taxon>Ascomycota</taxon>
        <taxon>Pezizomycotina</taxon>
        <taxon>Dothideomycetes</taxon>
        <taxon>Pleosporomycetidae</taxon>
        <taxon>Pleosporales</taxon>
        <taxon>Massarineae</taxon>
        <taxon>Lentitheciaceae</taxon>
        <taxon>Lentithecium</taxon>
    </lineage>
</organism>
<dbReference type="Proteomes" id="UP000799291">
    <property type="component" value="Unassembled WGS sequence"/>
</dbReference>
<reference evidence="2" key="1">
    <citation type="journal article" date="2020" name="Stud. Mycol.">
        <title>101 Dothideomycetes genomes: a test case for predicting lifestyles and emergence of pathogens.</title>
        <authorList>
            <person name="Haridas S."/>
            <person name="Albert R."/>
            <person name="Binder M."/>
            <person name="Bloem J."/>
            <person name="Labutti K."/>
            <person name="Salamov A."/>
            <person name="Andreopoulos B."/>
            <person name="Baker S."/>
            <person name="Barry K."/>
            <person name="Bills G."/>
            <person name="Bluhm B."/>
            <person name="Cannon C."/>
            <person name="Castanera R."/>
            <person name="Culley D."/>
            <person name="Daum C."/>
            <person name="Ezra D."/>
            <person name="Gonzalez J."/>
            <person name="Henrissat B."/>
            <person name="Kuo A."/>
            <person name="Liang C."/>
            <person name="Lipzen A."/>
            <person name="Lutzoni F."/>
            <person name="Magnuson J."/>
            <person name="Mondo S."/>
            <person name="Nolan M."/>
            <person name="Ohm R."/>
            <person name="Pangilinan J."/>
            <person name="Park H.-J."/>
            <person name="Ramirez L."/>
            <person name="Alfaro M."/>
            <person name="Sun H."/>
            <person name="Tritt A."/>
            <person name="Yoshinaga Y."/>
            <person name="Zwiers L.-H."/>
            <person name="Turgeon B."/>
            <person name="Goodwin S."/>
            <person name="Spatafora J."/>
            <person name="Crous P."/>
            <person name="Grigoriev I."/>
        </authorList>
    </citation>
    <scope>NUCLEOTIDE SEQUENCE</scope>
    <source>
        <strain evidence="2">CBS 122367</strain>
    </source>
</reference>
<gene>
    <name evidence="2" type="ORF">K458DRAFT_486395</name>
</gene>
<proteinExistence type="predicted"/>
<dbReference type="EMBL" id="MU005578">
    <property type="protein sequence ID" value="KAF2685501.1"/>
    <property type="molecule type" value="Genomic_DNA"/>
</dbReference>